<comment type="caution">
    <text evidence="2">The sequence shown here is derived from an EMBL/GenBank/DDBJ whole genome shotgun (WGS) entry which is preliminary data.</text>
</comment>
<sequence>MRGTEMCSNHAILACFASGPNLADRNPRMDSRIFCFCDLSGVVSFEDRLYMSSSSDDAEAVVVSSGVPEESTEKKMPVGSSLAK</sequence>
<evidence type="ECO:0000313" key="2">
    <source>
        <dbReference type="EMBL" id="MPC39582.1"/>
    </source>
</evidence>
<dbReference type="AlphaFoldDB" id="A0A5B7EZB1"/>
<protein>
    <submittedName>
        <fullName evidence="2">Uncharacterized protein</fullName>
    </submittedName>
</protein>
<feature type="region of interest" description="Disordered" evidence="1">
    <location>
        <begin position="61"/>
        <end position="84"/>
    </location>
</feature>
<keyword evidence="3" id="KW-1185">Reference proteome</keyword>
<reference evidence="2 3" key="1">
    <citation type="submission" date="2019-05" db="EMBL/GenBank/DDBJ databases">
        <title>Another draft genome of Portunus trituberculatus and its Hox gene families provides insights of decapod evolution.</title>
        <authorList>
            <person name="Jeong J.-H."/>
            <person name="Song I."/>
            <person name="Kim S."/>
            <person name="Choi T."/>
            <person name="Kim D."/>
            <person name="Ryu S."/>
            <person name="Kim W."/>
        </authorList>
    </citation>
    <scope>NUCLEOTIDE SEQUENCE [LARGE SCALE GENOMIC DNA]</scope>
    <source>
        <tissue evidence="2">Muscle</tissue>
    </source>
</reference>
<dbReference type="Proteomes" id="UP000324222">
    <property type="component" value="Unassembled WGS sequence"/>
</dbReference>
<evidence type="ECO:0000256" key="1">
    <source>
        <dbReference type="SAM" id="MobiDB-lite"/>
    </source>
</evidence>
<proteinExistence type="predicted"/>
<name>A0A5B7EZB1_PORTR</name>
<organism evidence="2 3">
    <name type="scientific">Portunus trituberculatus</name>
    <name type="common">Swimming crab</name>
    <name type="synonym">Neptunus trituberculatus</name>
    <dbReference type="NCBI Taxonomy" id="210409"/>
    <lineage>
        <taxon>Eukaryota</taxon>
        <taxon>Metazoa</taxon>
        <taxon>Ecdysozoa</taxon>
        <taxon>Arthropoda</taxon>
        <taxon>Crustacea</taxon>
        <taxon>Multicrustacea</taxon>
        <taxon>Malacostraca</taxon>
        <taxon>Eumalacostraca</taxon>
        <taxon>Eucarida</taxon>
        <taxon>Decapoda</taxon>
        <taxon>Pleocyemata</taxon>
        <taxon>Brachyura</taxon>
        <taxon>Eubrachyura</taxon>
        <taxon>Portunoidea</taxon>
        <taxon>Portunidae</taxon>
        <taxon>Portuninae</taxon>
        <taxon>Portunus</taxon>
    </lineage>
</organism>
<gene>
    <name evidence="2" type="ORF">E2C01_033124</name>
</gene>
<accession>A0A5B7EZB1</accession>
<dbReference type="EMBL" id="VSRR010004410">
    <property type="protein sequence ID" value="MPC39582.1"/>
    <property type="molecule type" value="Genomic_DNA"/>
</dbReference>
<evidence type="ECO:0000313" key="3">
    <source>
        <dbReference type="Proteomes" id="UP000324222"/>
    </source>
</evidence>